<dbReference type="RefSeq" id="WP_162670115.1">
    <property type="nucleotide sequence ID" value="NZ_LR593886.1"/>
</dbReference>
<sequence length="169" mass="18759">MTLRSWALAAAVGWLFVGSGRASAEDAPAPDLKPLSEAVRKVVEKHYPKCKVALKDQAISFEFNTRKFMVHEPLLTGEWQDAFEEVGPQKGGVMGGIVLRSGQYGGQAAVPQAFDKRYFVTLVLAPYSKKLDAHLYTHIKYPPGAPKEFVTEMRELIDNFEKHIPAKGK</sequence>
<proteinExistence type="predicted"/>
<reference evidence="2 3" key="1">
    <citation type="submission" date="2019-05" db="EMBL/GenBank/DDBJ databases">
        <authorList>
            <consortium name="Science for Life Laboratories"/>
        </authorList>
    </citation>
    <scope>NUCLEOTIDE SEQUENCE [LARGE SCALE GENOMIC DNA]</scope>
    <source>
        <strain evidence="2">Soil9</strain>
    </source>
</reference>
<dbReference type="Proteomes" id="UP000464178">
    <property type="component" value="Chromosome"/>
</dbReference>
<dbReference type="KEGG" id="gms:SOIL9_19780"/>
<evidence type="ECO:0000313" key="3">
    <source>
        <dbReference type="Proteomes" id="UP000464178"/>
    </source>
</evidence>
<keyword evidence="3" id="KW-1185">Reference proteome</keyword>
<keyword evidence="1" id="KW-0732">Signal</keyword>
<gene>
    <name evidence="2" type="ORF">SOIL9_19780</name>
</gene>
<evidence type="ECO:0000256" key="1">
    <source>
        <dbReference type="SAM" id="SignalP"/>
    </source>
</evidence>
<name>A0A6P2D5H7_9BACT</name>
<organism evidence="2 3">
    <name type="scientific">Gemmata massiliana</name>
    <dbReference type="NCBI Taxonomy" id="1210884"/>
    <lineage>
        <taxon>Bacteria</taxon>
        <taxon>Pseudomonadati</taxon>
        <taxon>Planctomycetota</taxon>
        <taxon>Planctomycetia</taxon>
        <taxon>Gemmatales</taxon>
        <taxon>Gemmataceae</taxon>
        <taxon>Gemmata</taxon>
    </lineage>
</organism>
<feature type="chain" id="PRO_5026989605" evidence="1">
    <location>
        <begin position="25"/>
        <end position="169"/>
    </location>
</feature>
<accession>A0A6P2D5H7</accession>
<feature type="signal peptide" evidence="1">
    <location>
        <begin position="1"/>
        <end position="24"/>
    </location>
</feature>
<protein>
    <submittedName>
        <fullName evidence="2">Uncharacterized protein</fullName>
    </submittedName>
</protein>
<evidence type="ECO:0000313" key="2">
    <source>
        <dbReference type="EMBL" id="VTR95736.1"/>
    </source>
</evidence>
<dbReference type="AlphaFoldDB" id="A0A6P2D5H7"/>
<dbReference type="EMBL" id="LR593886">
    <property type="protein sequence ID" value="VTR95736.1"/>
    <property type="molecule type" value="Genomic_DNA"/>
</dbReference>